<sequence>MPDKPLEIALNMTAEELYNANPEYKAFQEGDAQPMGVTFQGYDFPRFQESKMVFKYPIGEFLIDGVMSVIAYDNIKTPNSLLTDYNITFIFNKDSDGITDEDAYKKTMNLFKELEDKDWVFANSISSPRLSPEDSFKFALNSEGSDLYLDFTYDLTFEEWMQLSNIQTWQLRHGTDAFMDIMYIRDTDPETGNRHYLMSLDISDPIEVVKQTVGADHRDNWEKEYVRLYSEIPTWRLQSETQALEMGLDIQQDQPDYTLPLVLEKTGIDTGKFVSIDPYKTTYEEFIKRFDAGEDMTPYYENQPTAKPEITSQARGRCPANQPCPKSGYWFTPAKKDSRAYFKQGDIMPDYPNNNWGKVIWQFEGEKG</sequence>
<dbReference type="RefSeq" id="WP_299219302.1">
    <property type="nucleotide sequence ID" value="NZ_JBDGHN010000002.1"/>
</dbReference>
<keyword evidence="2" id="KW-1185">Reference proteome</keyword>
<organism evidence="1 2">
    <name type="scientific">Psychrobacter saeujeotis</name>
    <dbReference type="NCBI Taxonomy" id="3143436"/>
    <lineage>
        <taxon>Bacteria</taxon>
        <taxon>Pseudomonadati</taxon>
        <taxon>Pseudomonadota</taxon>
        <taxon>Gammaproteobacteria</taxon>
        <taxon>Moraxellales</taxon>
        <taxon>Moraxellaceae</taxon>
        <taxon>Psychrobacter</taxon>
    </lineage>
</organism>
<protein>
    <recommendedName>
        <fullName evidence="3">Lipoprotein</fullName>
    </recommendedName>
</protein>
<dbReference type="EMBL" id="JBDGHN010000002">
    <property type="protein sequence ID" value="MEN2751487.1"/>
    <property type="molecule type" value="Genomic_DNA"/>
</dbReference>
<dbReference type="Proteomes" id="UP001461960">
    <property type="component" value="Unassembled WGS sequence"/>
</dbReference>
<evidence type="ECO:0008006" key="3">
    <source>
        <dbReference type="Google" id="ProtNLM"/>
    </source>
</evidence>
<evidence type="ECO:0000313" key="2">
    <source>
        <dbReference type="Proteomes" id="UP001461960"/>
    </source>
</evidence>
<reference evidence="1 2" key="1">
    <citation type="submission" date="2024-05" db="EMBL/GenBank/DDBJ databases">
        <authorList>
            <person name="Kim H.-Y."/>
            <person name="Kim E."/>
            <person name="Cai Y."/>
            <person name="Yang S.-M."/>
            <person name="Lee W."/>
        </authorList>
    </citation>
    <scope>NUCLEOTIDE SEQUENCE [LARGE SCALE GENOMIC DNA]</scope>
    <source>
        <strain evidence="1 2">FBL11</strain>
    </source>
</reference>
<evidence type="ECO:0000313" key="1">
    <source>
        <dbReference type="EMBL" id="MEN2751487.1"/>
    </source>
</evidence>
<accession>A0ABU9XAV9</accession>
<comment type="caution">
    <text evidence="1">The sequence shown here is derived from an EMBL/GenBank/DDBJ whole genome shotgun (WGS) entry which is preliminary data.</text>
</comment>
<proteinExistence type="predicted"/>
<gene>
    <name evidence="1" type="ORF">AAIR29_07550</name>
</gene>
<name>A0ABU9XAV9_9GAMM</name>